<evidence type="ECO:0000313" key="1">
    <source>
        <dbReference type="EMBL" id="KAH6623259.1"/>
    </source>
</evidence>
<comment type="caution">
    <text evidence="1">The sequence shown here is derived from an EMBL/GenBank/DDBJ whole genome shotgun (WGS) entry which is preliminary data.</text>
</comment>
<organism evidence="1 2">
    <name type="scientific">Chaetomium tenue</name>
    <dbReference type="NCBI Taxonomy" id="1854479"/>
    <lineage>
        <taxon>Eukaryota</taxon>
        <taxon>Fungi</taxon>
        <taxon>Dikarya</taxon>
        <taxon>Ascomycota</taxon>
        <taxon>Pezizomycotina</taxon>
        <taxon>Sordariomycetes</taxon>
        <taxon>Sordariomycetidae</taxon>
        <taxon>Sordariales</taxon>
        <taxon>Chaetomiaceae</taxon>
        <taxon>Chaetomium</taxon>
    </lineage>
</organism>
<evidence type="ECO:0000313" key="2">
    <source>
        <dbReference type="Proteomes" id="UP000724584"/>
    </source>
</evidence>
<name>A0ACB7NYS9_9PEZI</name>
<dbReference type="EMBL" id="JAGIZQ010000006">
    <property type="protein sequence ID" value="KAH6623259.1"/>
    <property type="molecule type" value="Genomic_DNA"/>
</dbReference>
<protein>
    <submittedName>
        <fullName evidence="1">Uncharacterized protein</fullName>
    </submittedName>
</protein>
<dbReference type="Proteomes" id="UP000724584">
    <property type="component" value="Unassembled WGS sequence"/>
</dbReference>
<keyword evidence="2" id="KW-1185">Reference proteome</keyword>
<accession>A0ACB7NYS9</accession>
<proteinExistence type="predicted"/>
<sequence>MAGASPIKPAAGNIVKFVGHDATGLPIKRKQVHQACLPCRKRKKRCRHVEDSVVDIQETDQPGQEPSHDVASNGGERRSKLPRHAAATDRDTSDAAAQLLRFFHHASDKAASSSPESDQTQELRPMSPAPPFLGDLNPEGILVEATMAPSRKSPPADEDSEHQVIGYLPPASPRESRGPSTQGRPAACTGSPQLVEETPGPFFSVPREDGTSLTIHVQDTAKFAAIAQTLVNRGLADKVMPSDAEWQALRDLFLTKIQPLFPIYERSCVVTLPKERGLRELVQGSVCLAAATDPEARNLLTFKSSSNGSRTQRVVSFDDYSREMANFINKRLVELQESRQIPFTDQIQVMALTCFYWQPANPTERFEPLNLYAKLVSMVHTHGVHLGILASAAAEGSVKGRGKRLFKCLYALDRLVGAISARPLMFHNVDLIQVPRPDAEDTPIFRFFLSLILLLDQVIEMYRPRPTVNCIDIPVFERMAIEAGAQCEPEILLVTLEVLYHAIGVLSVRMPRHRFRMAPECDAPQGPPTQHLPPSSMNARRSHSADRILDVIKDYKLSPMPFVPYAITLSLSVAYRKWRFSQLPMFRTRGGADFKKVLPVVQELGAIWSSARINGQLGQAVMLKLDRSEMINRDKKRAKKTADAARTKRGRNGALRGAEDQAASTGSLGGVGAGNVTEPAIAHSASALGGSSTTSPGAPPSPLMAPEPTQTTQARGALNNFRPLPSPAASCLADRQQPQSLPLTWTTAWTADNSNNNVPTNHSCFAPAKDNIPQSNPMQQPDAPLGYHCSQPDDAIPLPGDLLAQPAGPHDTSPLAGLSDGSLDDFLNDDDALFRSWDPRFAQSVDFSFSSILDPGNPFAWPEYCNYTS</sequence>
<gene>
    <name evidence="1" type="ORF">F5144DRAFT_582791</name>
</gene>
<reference evidence="1 2" key="1">
    <citation type="journal article" date="2021" name="Nat. Commun.">
        <title>Genetic determinants of endophytism in the Arabidopsis root mycobiome.</title>
        <authorList>
            <person name="Mesny F."/>
            <person name="Miyauchi S."/>
            <person name="Thiergart T."/>
            <person name="Pickel B."/>
            <person name="Atanasova L."/>
            <person name="Karlsson M."/>
            <person name="Huettel B."/>
            <person name="Barry K.W."/>
            <person name="Haridas S."/>
            <person name="Chen C."/>
            <person name="Bauer D."/>
            <person name="Andreopoulos W."/>
            <person name="Pangilinan J."/>
            <person name="LaButti K."/>
            <person name="Riley R."/>
            <person name="Lipzen A."/>
            <person name="Clum A."/>
            <person name="Drula E."/>
            <person name="Henrissat B."/>
            <person name="Kohler A."/>
            <person name="Grigoriev I.V."/>
            <person name="Martin F.M."/>
            <person name="Hacquard S."/>
        </authorList>
    </citation>
    <scope>NUCLEOTIDE SEQUENCE [LARGE SCALE GENOMIC DNA]</scope>
    <source>
        <strain evidence="1 2">MPI-SDFR-AT-0079</strain>
    </source>
</reference>